<reference evidence="2 3" key="1">
    <citation type="journal article" date="2024" name="Nat. Commun.">
        <title>Phylogenomics reveals the evolutionary origins of lichenization in chlorophyte algae.</title>
        <authorList>
            <person name="Puginier C."/>
            <person name="Libourel C."/>
            <person name="Otte J."/>
            <person name="Skaloud P."/>
            <person name="Haon M."/>
            <person name="Grisel S."/>
            <person name="Petersen M."/>
            <person name="Berrin J.G."/>
            <person name="Delaux P.M."/>
            <person name="Dal Grande F."/>
            <person name="Keller J."/>
        </authorList>
    </citation>
    <scope>NUCLEOTIDE SEQUENCE [LARGE SCALE GENOMIC DNA]</scope>
    <source>
        <strain evidence="2 3">SAG 2043</strain>
    </source>
</reference>
<protein>
    <recommendedName>
        <fullName evidence="1">Endonuclease/exonuclease/phosphatase domain-containing protein</fullName>
    </recommendedName>
</protein>
<organism evidence="2 3">
    <name type="scientific">[Myrmecia] bisecta</name>
    <dbReference type="NCBI Taxonomy" id="41462"/>
    <lineage>
        <taxon>Eukaryota</taxon>
        <taxon>Viridiplantae</taxon>
        <taxon>Chlorophyta</taxon>
        <taxon>core chlorophytes</taxon>
        <taxon>Trebouxiophyceae</taxon>
        <taxon>Trebouxiales</taxon>
        <taxon>Trebouxiaceae</taxon>
        <taxon>Myrmecia</taxon>
    </lineage>
</organism>
<evidence type="ECO:0000313" key="2">
    <source>
        <dbReference type="EMBL" id="KAK9810006.1"/>
    </source>
</evidence>
<dbReference type="InterPro" id="IPR005135">
    <property type="entry name" value="Endo/exonuclease/phosphatase"/>
</dbReference>
<sequence length="389" mass="43332">MQRAWTQIANQPSSQGLTVVSYNILANKYARSGYHAYCPDKYLDWSYRFPRIQSELLSHQPDIICLQEVEEPTFVQEFVPALRREGYQGLPVAQQARDVIQGPPDGCALCFYGLHYSRHSKPGDAIQGPPDGCALFFKSARLQLLASSLCRFGNHVAPSKAGPFWDQVRAREDGAVLALLRDTQSKRVFCAASLHLFWDPHFPDVKAAQAAIVCAQIQDLLNRSRQSGAPVIMAGDYNSLWRKYRSDPFDKVPEGKFLTSGVYQLLATGQLEVSHQDHPSQRRPDEDDELAREIFSTSGLSLHSMILATPTQREPPLTTKTDKFAGCLDYIFLSQIHWLVTGVLGMPYNGADGSVVDPADVDFPPVPDAIFPSDHLSMGCKLQLLPLRD</sequence>
<feature type="domain" description="Endonuclease/exonuclease/phosphatase" evidence="1">
    <location>
        <begin position="21"/>
        <end position="375"/>
    </location>
</feature>
<gene>
    <name evidence="2" type="ORF">WJX72_003259</name>
</gene>
<comment type="caution">
    <text evidence="2">The sequence shown here is derived from an EMBL/GenBank/DDBJ whole genome shotgun (WGS) entry which is preliminary data.</text>
</comment>
<keyword evidence="3" id="KW-1185">Reference proteome</keyword>
<dbReference type="InterPro" id="IPR050410">
    <property type="entry name" value="CCR4/nocturin_mRNA_transcr"/>
</dbReference>
<proteinExistence type="predicted"/>
<dbReference type="InterPro" id="IPR036691">
    <property type="entry name" value="Endo/exonu/phosph_ase_sf"/>
</dbReference>
<dbReference type="AlphaFoldDB" id="A0AAW1PKK0"/>
<dbReference type="GO" id="GO:0000175">
    <property type="term" value="F:3'-5'-RNA exonuclease activity"/>
    <property type="evidence" value="ECO:0007669"/>
    <property type="project" value="TreeGrafter"/>
</dbReference>
<dbReference type="PANTHER" id="PTHR12121">
    <property type="entry name" value="CARBON CATABOLITE REPRESSOR PROTEIN 4"/>
    <property type="match status" value="1"/>
</dbReference>
<name>A0AAW1PKK0_9CHLO</name>
<dbReference type="EMBL" id="JALJOR010000010">
    <property type="protein sequence ID" value="KAK9810006.1"/>
    <property type="molecule type" value="Genomic_DNA"/>
</dbReference>
<dbReference type="Pfam" id="PF03372">
    <property type="entry name" value="Exo_endo_phos"/>
    <property type="match status" value="1"/>
</dbReference>
<accession>A0AAW1PKK0</accession>
<dbReference type="PANTHER" id="PTHR12121:SF100">
    <property type="entry name" value="POLY(A)-SPECIFIC RIBONUCLEASE"/>
    <property type="match status" value="1"/>
</dbReference>
<dbReference type="Gene3D" id="3.60.10.10">
    <property type="entry name" value="Endonuclease/exonuclease/phosphatase"/>
    <property type="match status" value="1"/>
</dbReference>
<dbReference type="Proteomes" id="UP001489004">
    <property type="component" value="Unassembled WGS sequence"/>
</dbReference>
<dbReference type="SUPFAM" id="SSF56219">
    <property type="entry name" value="DNase I-like"/>
    <property type="match status" value="1"/>
</dbReference>
<evidence type="ECO:0000313" key="3">
    <source>
        <dbReference type="Proteomes" id="UP001489004"/>
    </source>
</evidence>
<evidence type="ECO:0000259" key="1">
    <source>
        <dbReference type="Pfam" id="PF03372"/>
    </source>
</evidence>